<feature type="region of interest" description="Disordered" evidence="1">
    <location>
        <begin position="600"/>
        <end position="656"/>
    </location>
</feature>
<evidence type="ECO:0000313" key="2">
    <source>
        <dbReference type="EMBL" id="KAE8396862.1"/>
    </source>
</evidence>
<proteinExistence type="predicted"/>
<dbReference type="AlphaFoldDB" id="A0A5N7CRJ1"/>
<name>A0A5N7CRJ1_9EURO</name>
<dbReference type="Pfam" id="PF12520">
    <property type="entry name" value="DUF3723"/>
    <property type="match status" value="1"/>
</dbReference>
<evidence type="ECO:0000313" key="3">
    <source>
        <dbReference type="Proteomes" id="UP000325579"/>
    </source>
</evidence>
<keyword evidence="3" id="KW-1185">Reference proteome</keyword>
<sequence>MDNFYLDEGVAELSTFFLGSAKIYFKNLSFPFPLFGAKVFNIDNVAKLKEKLQVNQLARMEPRYYISATISEDLLRQTIIQSDISEENLKSTTDPPFLSLPDGYKILCLYGKHRVEVAKELLYSGDHWWAVNLFRDDLPENLVRHLRALNDDHMDAGDALRNLRHSKLSNYSGDEIEYWESKISRRGREDLKRLEDRYPRISRALDQLIVFPGLWPDISITFIRRLVECSCPSEISNYLNLIYNIWSTLFSWNSTHVDVNSVRLVENLMPESNADQRHIVTLMDQSVLFPSVVDGSDRAKLLSGLLDIKGRILSLRSLIQDTLLLEPCAKALQRLVPSKSKDVRDALMRRFDGTTPTWAVQVSESATEFIGNNSAVSSLLSQRIIATLAYVQLWLFAIRHIESLTDTHLAGPRNQRCNEDFIYRETEPEFNSQLATLAQTLGFRSSQIDSLCRKVTAKPSARAYLLGRRPPERYAYPQDWAERGASKIVDVLKWPRPKSAQQPVMPALAWEGEGGFSIVQKRCGLPQRKTHAKDKQFVFIPQIYRPAHLSGEHPTTFAVLQDIIFCFFGRYPFPAGFKASWWDTSTDTLCATPTEGSHNITHSPALSAHFQPEVGKNSGQTEDMSSPVSMEPHPPGTPDYNDKEPMQSEVEGPPATPSEIVSWELISRPPIAVGFEDDSHIAPLGQRTFMAHHRGAKEILDTWYQSGDPSLVIFYFFKERRYCKFQLNHPSLEEHLRDLIDPISNDHYFADPTEGLVNSDDIIDRICHMRVVLAYTEPAHRHAPGADLMQYVYSFDNHTGKRRERDERHDKQDGSSARSKRQTMGQPSESIDSIDEEL</sequence>
<gene>
    <name evidence="2" type="ORF">BDV37DRAFT_289914</name>
</gene>
<feature type="region of interest" description="Disordered" evidence="1">
    <location>
        <begin position="799"/>
        <end position="838"/>
    </location>
</feature>
<feature type="compositionally biased region" description="Polar residues" evidence="1">
    <location>
        <begin position="814"/>
        <end position="831"/>
    </location>
</feature>
<dbReference type="Proteomes" id="UP000325579">
    <property type="component" value="Unassembled WGS sequence"/>
</dbReference>
<dbReference type="EMBL" id="ML736964">
    <property type="protein sequence ID" value="KAE8396862.1"/>
    <property type="molecule type" value="Genomic_DNA"/>
</dbReference>
<feature type="compositionally biased region" description="Polar residues" evidence="1">
    <location>
        <begin position="617"/>
        <end position="628"/>
    </location>
</feature>
<protein>
    <submittedName>
        <fullName evidence="2">Uncharacterized protein</fullName>
    </submittedName>
</protein>
<organism evidence="2 3">
    <name type="scientific">Aspergillus pseudonomiae</name>
    <dbReference type="NCBI Taxonomy" id="1506151"/>
    <lineage>
        <taxon>Eukaryota</taxon>
        <taxon>Fungi</taxon>
        <taxon>Dikarya</taxon>
        <taxon>Ascomycota</taxon>
        <taxon>Pezizomycotina</taxon>
        <taxon>Eurotiomycetes</taxon>
        <taxon>Eurotiomycetidae</taxon>
        <taxon>Eurotiales</taxon>
        <taxon>Aspergillaceae</taxon>
        <taxon>Aspergillus</taxon>
        <taxon>Aspergillus subgen. Circumdati</taxon>
    </lineage>
</organism>
<accession>A0A5N7CRJ1</accession>
<reference evidence="2 3" key="1">
    <citation type="submission" date="2019-04" db="EMBL/GenBank/DDBJ databases">
        <authorList>
            <consortium name="DOE Joint Genome Institute"/>
            <person name="Mondo S."/>
            <person name="Kjaerbolling I."/>
            <person name="Vesth T."/>
            <person name="Frisvad J.C."/>
            <person name="Nybo J.L."/>
            <person name="Theobald S."/>
            <person name="Kildgaard S."/>
            <person name="Isbrandt T."/>
            <person name="Kuo A."/>
            <person name="Sato A."/>
            <person name="Lyhne E.K."/>
            <person name="Kogle M.E."/>
            <person name="Wiebenga A."/>
            <person name="Kun R.S."/>
            <person name="Lubbers R.J."/>
            <person name="Makela M.R."/>
            <person name="Barry K."/>
            <person name="Chovatia M."/>
            <person name="Clum A."/>
            <person name="Daum C."/>
            <person name="Haridas S."/>
            <person name="He G."/>
            <person name="LaButti K."/>
            <person name="Lipzen A."/>
            <person name="Riley R."/>
            <person name="Salamov A."/>
            <person name="Simmons B.A."/>
            <person name="Magnuson J.K."/>
            <person name="Henrissat B."/>
            <person name="Mortensen U.H."/>
            <person name="Larsen T.O."/>
            <person name="Devries R.P."/>
            <person name="Grigoriev I.V."/>
            <person name="Machida M."/>
            <person name="Baker S.E."/>
            <person name="Andersen M.R."/>
            <person name="Cantor M.N."/>
            <person name="Hua S.X."/>
        </authorList>
    </citation>
    <scope>NUCLEOTIDE SEQUENCE [LARGE SCALE GENOMIC DNA]</scope>
    <source>
        <strain evidence="2 3">CBS 119388</strain>
    </source>
</reference>
<feature type="compositionally biased region" description="Basic and acidic residues" evidence="1">
    <location>
        <begin position="803"/>
        <end position="813"/>
    </location>
</feature>
<dbReference type="InterPro" id="IPR022198">
    <property type="entry name" value="DUF3723"/>
</dbReference>
<evidence type="ECO:0000256" key="1">
    <source>
        <dbReference type="SAM" id="MobiDB-lite"/>
    </source>
</evidence>
<dbReference type="OrthoDB" id="4227485at2759"/>
<dbReference type="RefSeq" id="XP_031934181.1">
    <property type="nucleotide sequence ID" value="XM_032088589.1"/>
</dbReference>
<dbReference type="GeneID" id="43673280"/>